<keyword evidence="6" id="KW-0238">DNA-binding</keyword>
<keyword evidence="8" id="KW-0804">Transcription</keyword>
<dbReference type="PANTHER" id="PTHR45526:SF6">
    <property type="entry name" value="TRANSCRIPTIONAL REGULATORY PROTEIN CITT"/>
    <property type="match status" value="1"/>
</dbReference>
<dbReference type="GO" id="GO:0000156">
    <property type="term" value="F:phosphorelay response regulator activity"/>
    <property type="evidence" value="ECO:0007669"/>
    <property type="project" value="TreeGrafter"/>
</dbReference>
<dbReference type="InterPro" id="IPR024187">
    <property type="entry name" value="Sig_transdc_resp-reg_cit/mal"/>
</dbReference>
<dbReference type="GO" id="GO:0003677">
    <property type="term" value="F:DNA binding"/>
    <property type="evidence" value="ECO:0007669"/>
    <property type="project" value="UniProtKB-KW"/>
</dbReference>
<dbReference type="GO" id="GO:0005737">
    <property type="term" value="C:cytoplasm"/>
    <property type="evidence" value="ECO:0007669"/>
    <property type="project" value="UniProtKB-SubCell"/>
</dbReference>
<accession>A0A1H0Z920</accession>
<evidence type="ECO:0000256" key="4">
    <source>
        <dbReference type="ARBA" id="ARBA00023012"/>
    </source>
</evidence>
<sequence>MIRVIIAEDDYRVAGIHEEFLMKISGVKVVGKALNGKETLKLVDETSPDLVLLDIFMPDILGIELIKEMRDLKPQLDIIMISAATNKEMIEEAIRKGLFDYIIKPVKMDRFVETIEKYKDTKKTLDEIEEINQSFLDEYFGQAKQRKSNIKETPKGIDPLTLEKIEQIMFEMNEGITAEEMGLKIGASRTTARRYLEHLISEGTCAAELEYGIVGRPERKYNINRKTS</sequence>
<dbReference type="Proteomes" id="UP000199444">
    <property type="component" value="Unassembled WGS sequence"/>
</dbReference>
<name>A0A1H0Z920_9BACI</name>
<dbReference type="EMBL" id="FNKD01000001">
    <property type="protein sequence ID" value="SDQ23888.1"/>
    <property type="molecule type" value="Genomic_DNA"/>
</dbReference>
<keyword evidence="5" id="KW-0805">Transcription regulation</keyword>
<keyword evidence="12" id="KW-1185">Reference proteome</keyword>
<evidence type="ECO:0000256" key="5">
    <source>
        <dbReference type="ARBA" id="ARBA00023015"/>
    </source>
</evidence>
<evidence type="ECO:0000313" key="11">
    <source>
        <dbReference type="EMBL" id="SDQ23888.1"/>
    </source>
</evidence>
<dbReference type="InterPro" id="IPR048714">
    <property type="entry name" value="DpiA-like_HTH"/>
</dbReference>
<protein>
    <submittedName>
        <fullName evidence="11">Two-component system, CitB family, response regulator CitT</fullName>
    </submittedName>
</protein>
<dbReference type="AlphaFoldDB" id="A0A1H0Z920"/>
<dbReference type="InterPro" id="IPR001789">
    <property type="entry name" value="Sig_transdc_resp-reg_receiver"/>
</dbReference>
<dbReference type="GO" id="GO:0003700">
    <property type="term" value="F:DNA-binding transcription factor activity"/>
    <property type="evidence" value="ECO:0007669"/>
    <property type="project" value="InterPro"/>
</dbReference>
<dbReference type="SUPFAM" id="SSF52172">
    <property type="entry name" value="CheY-like"/>
    <property type="match status" value="1"/>
</dbReference>
<dbReference type="RefSeq" id="WP_092491915.1">
    <property type="nucleotide sequence ID" value="NZ_FNKD01000001.1"/>
</dbReference>
<proteinExistence type="predicted"/>
<dbReference type="Pfam" id="PF20714">
    <property type="entry name" value="HTH_64"/>
    <property type="match status" value="1"/>
</dbReference>
<comment type="subcellular location">
    <subcellularLocation>
        <location evidence="1">Cytoplasm</location>
    </subcellularLocation>
</comment>
<reference evidence="11 12" key="1">
    <citation type="submission" date="2016-10" db="EMBL/GenBank/DDBJ databases">
        <authorList>
            <person name="de Groot N.N."/>
        </authorList>
    </citation>
    <scope>NUCLEOTIDE SEQUENCE [LARGE SCALE GENOMIC DNA]</scope>
    <source>
        <strain evidence="11 12">CGMCC 1.10449</strain>
    </source>
</reference>
<organism evidence="11 12">
    <name type="scientific">Virgibacillus salinus</name>
    <dbReference type="NCBI Taxonomy" id="553311"/>
    <lineage>
        <taxon>Bacteria</taxon>
        <taxon>Bacillati</taxon>
        <taxon>Bacillota</taxon>
        <taxon>Bacilli</taxon>
        <taxon>Bacillales</taxon>
        <taxon>Bacillaceae</taxon>
        <taxon>Virgibacillus</taxon>
    </lineage>
</organism>
<dbReference type="PIRSF" id="PIRSF006171">
    <property type="entry name" value="RR_citrat_malat"/>
    <property type="match status" value="1"/>
</dbReference>
<feature type="modified residue" description="4-aspartylphosphate" evidence="9">
    <location>
        <position position="54"/>
    </location>
</feature>
<dbReference type="STRING" id="553311.SAMN05216231_1092"/>
<evidence type="ECO:0000256" key="7">
    <source>
        <dbReference type="ARBA" id="ARBA00023159"/>
    </source>
</evidence>
<evidence type="ECO:0000256" key="1">
    <source>
        <dbReference type="ARBA" id="ARBA00004496"/>
    </source>
</evidence>
<evidence type="ECO:0000313" key="12">
    <source>
        <dbReference type="Proteomes" id="UP000199444"/>
    </source>
</evidence>
<feature type="domain" description="Response regulatory" evidence="10">
    <location>
        <begin position="3"/>
        <end position="119"/>
    </location>
</feature>
<evidence type="ECO:0000256" key="9">
    <source>
        <dbReference type="PROSITE-ProRule" id="PRU00169"/>
    </source>
</evidence>
<dbReference type="Pfam" id="PF00072">
    <property type="entry name" value="Response_reg"/>
    <property type="match status" value="1"/>
</dbReference>
<evidence type="ECO:0000256" key="8">
    <source>
        <dbReference type="ARBA" id="ARBA00023163"/>
    </source>
</evidence>
<dbReference type="SMART" id="SM00448">
    <property type="entry name" value="REC"/>
    <property type="match status" value="1"/>
</dbReference>
<keyword evidence="3 9" id="KW-0597">Phosphoprotein</keyword>
<evidence type="ECO:0000259" key="10">
    <source>
        <dbReference type="PROSITE" id="PS50110"/>
    </source>
</evidence>
<keyword evidence="4" id="KW-0902">Two-component regulatory system</keyword>
<dbReference type="InterPro" id="IPR011006">
    <property type="entry name" value="CheY-like_superfamily"/>
</dbReference>
<evidence type="ECO:0000256" key="2">
    <source>
        <dbReference type="ARBA" id="ARBA00022490"/>
    </source>
</evidence>
<gene>
    <name evidence="11" type="ORF">SAMN05216231_1092</name>
</gene>
<dbReference type="PANTHER" id="PTHR45526">
    <property type="entry name" value="TRANSCRIPTIONAL REGULATORY PROTEIN DPIA"/>
    <property type="match status" value="1"/>
</dbReference>
<dbReference type="Gene3D" id="3.40.50.2300">
    <property type="match status" value="1"/>
</dbReference>
<keyword evidence="7" id="KW-0010">Activator</keyword>
<evidence type="ECO:0000256" key="6">
    <source>
        <dbReference type="ARBA" id="ARBA00023125"/>
    </source>
</evidence>
<keyword evidence="2" id="KW-0963">Cytoplasm</keyword>
<dbReference type="InterPro" id="IPR051271">
    <property type="entry name" value="2C-system_Tx_regulators"/>
</dbReference>
<evidence type="ECO:0000256" key="3">
    <source>
        <dbReference type="ARBA" id="ARBA00022553"/>
    </source>
</evidence>
<dbReference type="PROSITE" id="PS50110">
    <property type="entry name" value="RESPONSE_REGULATORY"/>
    <property type="match status" value="1"/>
</dbReference>